<evidence type="ECO:0000313" key="3">
    <source>
        <dbReference type="Proteomes" id="UP001348641"/>
    </source>
</evidence>
<dbReference type="InterPro" id="IPR057037">
    <property type="entry name" value="TPR_rep_actino"/>
</dbReference>
<sequence>MSALSYTECEIDRGAVATAITTFDELHAKISGRSGEYNTITQPVGFDFSGLIGEGLRSAAEENHFSWSSAMMACYHASGVLSKINEDVQWYEDKIEEIKGNLSTALANNAEPDNLNIVQQIVDSHNLDAERAWRDLETRCDESEENLRGGPTPENIRALAEGGHLGEYGLIAFYATENLDYFHVDENQAETIAIHIENAVLHGHDGSIEALEGNPEYLALIGNVVARALTAQQNGDQLLDGEIEFLETLFGDLSAVGSDDPGFLSFIDQVNSSEHISDSLREDLNRNLSNSMLVLSDENIGGGMDKLPEDVQGAVVGPRYDTLDFVYEFNNWVEDFTVLGDFLSCSGPGVQGGTEFSTSLLATSSQMLTYADLESADMTHISQDVFSEIIEVATRNAEANHIILTGENFEGEEYGHHDNHVETDPEKVLQNFYTFAWNDDGSAVAGLTDWISDYQQSSDEERAKIGNEAFVGFFDMVTGDSLMEHLLGTGNSTSGVSGDGESVLWHDVSMGHLNPEIANSLASIFIANIDYFADDQGLGDNPAPGSGSAGGDQASIWLDEDHPLWSEGVDNERAWLNAEDRLTFVQYIMGSEDAAERIYGEVVNYEVNELENFVFNDSEKSSLGALNSGSLRGLVDVALENEAKNRTDNHNEIIAYQDRVQSGVVDTLGGAAGDKNVSGWAVEVFKFFAKEGLSSPLVEEVERVDGNDGSWEINRQLQRMALASIAANDPEALAILEQSHGGVVSGEGGMPVPMEWENWNVSGELRSSVLEDAVDAVKDFSLPGSENTVTHDLGGYGRAYNDNRSLWSDV</sequence>
<reference evidence="2 3" key="1">
    <citation type="submission" date="2023-07" db="EMBL/GenBank/DDBJ databases">
        <authorList>
            <person name="Girao M."/>
            <person name="Carvalho M.F."/>
        </authorList>
    </citation>
    <scope>NUCLEOTIDE SEQUENCE [LARGE SCALE GENOMIC DNA]</scope>
    <source>
        <strain evidence="2 3">66/93</strain>
    </source>
</reference>
<dbReference type="Pfam" id="PF23275">
    <property type="entry name" value="TPR_23"/>
    <property type="match status" value="1"/>
</dbReference>
<evidence type="ECO:0000259" key="1">
    <source>
        <dbReference type="Pfam" id="PF23275"/>
    </source>
</evidence>
<organism evidence="2 3">
    <name type="scientific">Nocardiopsis tropica</name>
    <dbReference type="NCBI Taxonomy" id="109330"/>
    <lineage>
        <taxon>Bacteria</taxon>
        <taxon>Bacillati</taxon>
        <taxon>Actinomycetota</taxon>
        <taxon>Actinomycetes</taxon>
        <taxon>Streptosporangiales</taxon>
        <taxon>Nocardiopsidaceae</taxon>
        <taxon>Nocardiopsis</taxon>
    </lineage>
</organism>
<name>A0ABU7KJC5_9ACTN</name>
<dbReference type="RefSeq" id="WP_330156662.1">
    <property type="nucleotide sequence ID" value="NZ_BAAAJA010000001.1"/>
</dbReference>
<dbReference type="EMBL" id="JAUUCC010000004">
    <property type="protein sequence ID" value="MEE2049382.1"/>
    <property type="molecule type" value="Genomic_DNA"/>
</dbReference>
<proteinExistence type="predicted"/>
<accession>A0ABU7KJC5</accession>
<dbReference type="Proteomes" id="UP001348641">
    <property type="component" value="Unassembled WGS sequence"/>
</dbReference>
<feature type="domain" description="TPR repeat" evidence="1">
    <location>
        <begin position="229"/>
        <end position="450"/>
    </location>
</feature>
<comment type="caution">
    <text evidence="2">The sequence shown here is derived from an EMBL/GenBank/DDBJ whole genome shotgun (WGS) entry which is preliminary data.</text>
</comment>
<gene>
    <name evidence="2" type="ORF">Q8A49_02615</name>
</gene>
<protein>
    <recommendedName>
        <fullName evidence="1">TPR repeat domain-containing protein</fullName>
    </recommendedName>
</protein>
<evidence type="ECO:0000313" key="2">
    <source>
        <dbReference type="EMBL" id="MEE2049382.1"/>
    </source>
</evidence>